<dbReference type="AlphaFoldDB" id="A0A151JA27"/>
<protein>
    <submittedName>
        <fullName evidence="1">Uncharacterized protein</fullName>
    </submittedName>
</protein>
<evidence type="ECO:0000313" key="2">
    <source>
        <dbReference type="Proteomes" id="UP000078492"/>
    </source>
</evidence>
<accession>A0A151JA27</accession>
<sequence>MPRELVDSRAPYVERREFLRRMERKRARLVEFASTRWSMVDESREGITISLLAHQDLSCSVQ</sequence>
<name>A0A151JA27_9HYME</name>
<reference evidence="1 2" key="1">
    <citation type="submission" date="2015-09" db="EMBL/GenBank/DDBJ databases">
        <title>Trachymyrmex cornetzi WGS genome.</title>
        <authorList>
            <person name="Nygaard S."/>
            <person name="Hu H."/>
            <person name="Boomsma J."/>
            <person name="Zhang G."/>
        </authorList>
    </citation>
    <scope>NUCLEOTIDE SEQUENCE [LARGE SCALE GENOMIC DNA]</scope>
    <source>
        <strain evidence="1">Tcor2-1</strain>
        <tissue evidence="1">Whole body</tissue>
    </source>
</reference>
<proteinExistence type="predicted"/>
<keyword evidence="2" id="KW-1185">Reference proteome</keyword>
<dbReference type="Proteomes" id="UP000078492">
    <property type="component" value="Unassembled WGS sequence"/>
</dbReference>
<organism evidence="1 2">
    <name type="scientific">Trachymyrmex cornetzi</name>
    <dbReference type="NCBI Taxonomy" id="471704"/>
    <lineage>
        <taxon>Eukaryota</taxon>
        <taxon>Metazoa</taxon>
        <taxon>Ecdysozoa</taxon>
        <taxon>Arthropoda</taxon>
        <taxon>Hexapoda</taxon>
        <taxon>Insecta</taxon>
        <taxon>Pterygota</taxon>
        <taxon>Neoptera</taxon>
        <taxon>Endopterygota</taxon>
        <taxon>Hymenoptera</taxon>
        <taxon>Apocrita</taxon>
        <taxon>Aculeata</taxon>
        <taxon>Formicoidea</taxon>
        <taxon>Formicidae</taxon>
        <taxon>Myrmicinae</taxon>
        <taxon>Trachymyrmex</taxon>
    </lineage>
</organism>
<gene>
    <name evidence="1" type="ORF">ALC57_05805</name>
</gene>
<evidence type="ECO:0000313" key="1">
    <source>
        <dbReference type="EMBL" id="KYN21822.1"/>
    </source>
</evidence>
<dbReference type="EMBL" id="KQ979361">
    <property type="protein sequence ID" value="KYN21822.1"/>
    <property type="molecule type" value="Genomic_DNA"/>
</dbReference>